<gene>
    <name evidence="7" type="ORF">V6N12_042623</name>
</gene>
<dbReference type="CDD" id="cd00167">
    <property type="entry name" value="SANT"/>
    <property type="match status" value="1"/>
</dbReference>
<evidence type="ECO:0000256" key="4">
    <source>
        <dbReference type="SAM" id="MobiDB-lite"/>
    </source>
</evidence>
<evidence type="ECO:0000256" key="2">
    <source>
        <dbReference type="ARBA" id="ARBA00023125"/>
    </source>
</evidence>
<organism evidence="7 8">
    <name type="scientific">Hibiscus sabdariffa</name>
    <name type="common">roselle</name>
    <dbReference type="NCBI Taxonomy" id="183260"/>
    <lineage>
        <taxon>Eukaryota</taxon>
        <taxon>Viridiplantae</taxon>
        <taxon>Streptophyta</taxon>
        <taxon>Embryophyta</taxon>
        <taxon>Tracheophyta</taxon>
        <taxon>Spermatophyta</taxon>
        <taxon>Magnoliopsida</taxon>
        <taxon>eudicotyledons</taxon>
        <taxon>Gunneridae</taxon>
        <taxon>Pentapetalae</taxon>
        <taxon>rosids</taxon>
        <taxon>malvids</taxon>
        <taxon>Malvales</taxon>
        <taxon>Malvaceae</taxon>
        <taxon>Malvoideae</taxon>
        <taxon>Hibiscus</taxon>
    </lineage>
</organism>
<evidence type="ECO:0000259" key="6">
    <source>
        <dbReference type="PROSITE" id="PS51294"/>
    </source>
</evidence>
<keyword evidence="3" id="KW-0539">Nucleus</keyword>
<dbReference type="EMBL" id="JBBPBM010000161">
    <property type="protein sequence ID" value="KAK8502836.1"/>
    <property type="molecule type" value="Genomic_DNA"/>
</dbReference>
<comment type="caution">
    <text evidence="7">The sequence shown here is derived from an EMBL/GenBank/DDBJ whole genome shotgun (WGS) entry which is preliminary data.</text>
</comment>
<keyword evidence="8" id="KW-1185">Reference proteome</keyword>
<dbReference type="Pfam" id="PF00249">
    <property type="entry name" value="Myb_DNA-binding"/>
    <property type="match status" value="1"/>
</dbReference>
<comment type="subcellular location">
    <subcellularLocation>
        <location evidence="1">Nucleus</location>
    </subcellularLocation>
</comment>
<feature type="region of interest" description="Disordered" evidence="4">
    <location>
        <begin position="88"/>
        <end position="107"/>
    </location>
</feature>
<feature type="domain" description="HTH myb-type" evidence="6">
    <location>
        <begin position="9"/>
        <end position="65"/>
    </location>
</feature>
<evidence type="ECO:0000259" key="5">
    <source>
        <dbReference type="PROSITE" id="PS50090"/>
    </source>
</evidence>
<dbReference type="SMART" id="SM00717">
    <property type="entry name" value="SANT"/>
    <property type="match status" value="1"/>
</dbReference>
<dbReference type="InterPro" id="IPR009057">
    <property type="entry name" value="Homeodomain-like_sf"/>
</dbReference>
<evidence type="ECO:0000313" key="7">
    <source>
        <dbReference type="EMBL" id="KAK8502836.1"/>
    </source>
</evidence>
<name>A0ABR2B7A8_9ROSI</name>
<reference evidence="7 8" key="1">
    <citation type="journal article" date="2024" name="G3 (Bethesda)">
        <title>Genome assembly of Hibiscus sabdariffa L. provides insights into metabolisms of medicinal natural products.</title>
        <authorList>
            <person name="Kim T."/>
        </authorList>
    </citation>
    <scope>NUCLEOTIDE SEQUENCE [LARGE SCALE GENOMIC DNA]</scope>
    <source>
        <strain evidence="7">TK-2024</strain>
        <tissue evidence="7">Old leaves</tissue>
    </source>
</reference>
<dbReference type="Proteomes" id="UP001472677">
    <property type="component" value="Unassembled WGS sequence"/>
</dbReference>
<protein>
    <submittedName>
        <fullName evidence="7">Uncharacterized protein</fullName>
    </submittedName>
</protein>
<evidence type="ECO:0000313" key="8">
    <source>
        <dbReference type="Proteomes" id="UP001472677"/>
    </source>
</evidence>
<dbReference type="PROSITE" id="PS51294">
    <property type="entry name" value="HTH_MYB"/>
    <property type="match status" value="1"/>
</dbReference>
<dbReference type="InterPro" id="IPR001005">
    <property type="entry name" value="SANT/Myb"/>
</dbReference>
<sequence length="198" mass="22303">MGRAPCCEKMGVKKGPWTPEEDHILINYINLYGHGNWRALPKQADLLRCGKSCRLRWTNYLRPDIKRGNFTREEEDTIINLHQMLDMPGSPPESSGEVSTVTTSENNTTKIETHEDLVSEIDENFWSEVLSADNSSMADGCQVVGSDPILCHQYFPSSPLPKLEAVNDYGSNLYDTDANMDFWYSLLAVGDLSELPEI</sequence>
<dbReference type="PANTHER" id="PTHR10641">
    <property type="entry name" value="MYB FAMILY TRANSCRIPTION FACTOR"/>
    <property type="match status" value="1"/>
</dbReference>
<accession>A0ABR2B7A8</accession>
<feature type="domain" description="Myb-like" evidence="5">
    <location>
        <begin position="9"/>
        <end position="61"/>
    </location>
</feature>
<dbReference type="Gene3D" id="1.10.10.60">
    <property type="entry name" value="Homeodomain-like"/>
    <property type="match status" value="1"/>
</dbReference>
<evidence type="ECO:0000256" key="3">
    <source>
        <dbReference type="ARBA" id="ARBA00023242"/>
    </source>
</evidence>
<dbReference type="InterPro" id="IPR017930">
    <property type="entry name" value="Myb_dom"/>
</dbReference>
<evidence type="ECO:0000256" key="1">
    <source>
        <dbReference type="ARBA" id="ARBA00004123"/>
    </source>
</evidence>
<keyword evidence="2" id="KW-0238">DNA-binding</keyword>
<dbReference type="SUPFAM" id="SSF46689">
    <property type="entry name" value="Homeodomain-like"/>
    <property type="match status" value="1"/>
</dbReference>
<feature type="compositionally biased region" description="Low complexity" evidence="4">
    <location>
        <begin position="92"/>
        <end position="107"/>
    </location>
</feature>
<dbReference type="PANTHER" id="PTHR10641:SF1346">
    <property type="entry name" value="TRANSCRIPTION FACTOR MYB14"/>
    <property type="match status" value="1"/>
</dbReference>
<dbReference type="InterPro" id="IPR015495">
    <property type="entry name" value="Myb_TF_plants"/>
</dbReference>
<proteinExistence type="predicted"/>
<dbReference type="PROSITE" id="PS50090">
    <property type="entry name" value="MYB_LIKE"/>
    <property type="match status" value="1"/>
</dbReference>